<organism evidence="9">
    <name type="scientific">Apriona germarii</name>
    <name type="common">Mulberry longhorn beetle</name>
    <name type="synonym">Lamia germarii</name>
    <dbReference type="NCBI Taxonomy" id="157307"/>
    <lineage>
        <taxon>Eukaryota</taxon>
        <taxon>Metazoa</taxon>
        <taxon>Ecdysozoa</taxon>
        <taxon>Arthropoda</taxon>
        <taxon>Hexapoda</taxon>
        <taxon>Insecta</taxon>
        <taxon>Pterygota</taxon>
        <taxon>Neoptera</taxon>
        <taxon>Endopterygota</taxon>
        <taxon>Coleoptera</taxon>
        <taxon>Polyphaga</taxon>
        <taxon>Cucujiformia</taxon>
        <taxon>Chrysomeloidea</taxon>
        <taxon>Cerambycidae</taxon>
        <taxon>Lamiinae</taxon>
        <taxon>Batocerini</taxon>
        <taxon>Apriona</taxon>
    </lineage>
</organism>
<keyword evidence="5 8" id="KW-0472">Membrane</keyword>
<protein>
    <submittedName>
        <fullName evidence="9">Ionotropic receptor 2</fullName>
    </submittedName>
</protein>
<accession>A0A7H9SQQ4</accession>
<reference evidence="9" key="1">
    <citation type="journal article" date="2020" name="Front. Physiol.">
        <title>Identification and Expression Profile of Olfactory Receptor Genes Based on Apriona germari (Hope) Antennal Transcriptome.</title>
        <authorList>
            <person name="Qian J.L."/>
            <person name="Mang D.Z."/>
            <person name="Lv G.C."/>
            <person name="Ye J."/>
            <person name="Li Z.Q."/>
            <person name="Chu B."/>
            <person name="Sun L."/>
            <person name="Liu Y.J."/>
            <person name="Zhang L.W."/>
        </authorList>
    </citation>
    <scope>NUCLEOTIDE SEQUENCE</scope>
    <source>
        <tissue evidence="9">Antenna</tissue>
    </source>
</reference>
<dbReference type="PANTHER" id="PTHR42643">
    <property type="entry name" value="IONOTROPIC RECEPTOR 20A-RELATED"/>
    <property type="match status" value="1"/>
</dbReference>
<dbReference type="GO" id="GO:0005886">
    <property type="term" value="C:plasma membrane"/>
    <property type="evidence" value="ECO:0007669"/>
    <property type="project" value="UniProtKB-SubCell"/>
</dbReference>
<evidence type="ECO:0000256" key="5">
    <source>
        <dbReference type="ARBA" id="ARBA00023136"/>
    </source>
</evidence>
<evidence type="ECO:0000313" key="9">
    <source>
        <dbReference type="EMBL" id="QNH68026.1"/>
    </source>
</evidence>
<dbReference type="InterPro" id="IPR052192">
    <property type="entry name" value="Insect_Ionotropic_Sensory_Rcpt"/>
</dbReference>
<keyword evidence="6 9" id="KW-0675">Receptor</keyword>
<evidence type="ECO:0000256" key="2">
    <source>
        <dbReference type="ARBA" id="ARBA00022475"/>
    </source>
</evidence>
<dbReference type="EMBL" id="MT591678">
    <property type="protein sequence ID" value="QNH68026.1"/>
    <property type="molecule type" value="mRNA"/>
</dbReference>
<dbReference type="PANTHER" id="PTHR42643:SF39">
    <property type="entry name" value="IONOTROPIC RECEPTOR 56A-RELATED"/>
    <property type="match status" value="1"/>
</dbReference>
<evidence type="ECO:0000256" key="7">
    <source>
        <dbReference type="ARBA" id="ARBA00023180"/>
    </source>
</evidence>
<dbReference type="SUPFAM" id="SSF53850">
    <property type="entry name" value="Periplasmic binding protein-like II"/>
    <property type="match status" value="1"/>
</dbReference>
<sequence>MKLADAIGNGTIFPQMDDMSILQNYVTDRDMMFVREKSVLNNIMYEDYKYKTKKGVEEIKRCTYVVAKFPITTFPRAFAFKKNFKYRKLFDAAIQHLVESGIVEHKFEEHLPDTEICPLNLGNTERQLRNTDLLLTYIIVAGGLGVAIMVFILELLLRRFWKRTRRNQRAARADINKLTAVPTPLYENNNNYHTFEYIKKITPPPPPYHSLFYPPFNFSNANCQKKNINGRDYWVVNNKHGGKDLIPHRTPSALLFQWSHRSF</sequence>
<feature type="transmembrane region" description="Helical" evidence="8">
    <location>
        <begin position="134"/>
        <end position="157"/>
    </location>
</feature>
<evidence type="ECO:0000256" key="3">
    <source>
        <dbReference type="ARBA" id="ARBA00022692"/>
    </source>
</evidence>
<keyword evidence="7" id="KW-0325">Glycoprotein</keyword>
<comment type="subcellular location">
    <subcellularLocation>
        <location evidence="1">Cell membrane</location>
        <topology evidence="1">Multi-pass membrane protein</topology>
    </subcellularLocation>
</comment>
<proteinExistence type="evidence at transcript level"/>
<evidence type="ECO:0000256" key="4">
    <source>
        <dbReference type="ARBA" id="ARBA00022989"/>
    </source>
</evidence>
<reference evidence="9" key="2">
    <citation type="submission" date="2020-06" db="EMBL/GenBank/DDBJ databases">
        <authorList>
            <person name="Qian J."/>
        </authorList>
    </citation>
    <scope>NUCLEOTIDE SEQUENCE</scope>
    <source>
        <tissue evidence="9">Antenna</tissue>
    </source>
</reference>
<dbReference type="AlphaFoldDB" id="A0A7H9SQQ4"/>
<evidence type="ECO:0000256" key="1">
    <source>
        <dbReference type="ARBA" id="ARBA00004651"/>
    </source>
</evidence>
<evidence type="ECO:0000256" key="8">
    <source>
        <dbReference type="SAM" id="Phobius"/>
    </source>
</evidence>
<keyword evidence="2" id="KW-1003">Cell membrane</keyword>
<name>A0A7H9SQQ4_APRGE</name>
<keyword evidence="4 8" id="KW-1133">Transmembrane helix</keyword>
<keyword evidence="3 8" id="KW-0812">Transmembrane</keyword>
<evidence type="ECO:0000256" key="6">
    <source>
        <dbReference type="ARBA" id="ARBA00023170"/>
    </source>
</evidence>